<gene>
    <name evidence="1" type="ORF">KUO17_14040</name>
</gene>
<dbReference type="Proteomes" id="UP001106592">
    <property type="component" value="Unassembled WGS sequence"/>
</dbReference>
<dbReference type="AlphaFoldDB" id="A0A9Q2XJE8"/>
<proteinExistence type="predicted"/>
<protein>
    <submittedName>
        <fullName evidence="1">Uncharacterized protein</fullName>
    </submittedName>
</protein>
<keyword evidence="2" id="KW-1185">Reference proteome</keyword>
<dbReference type="EMBL" id="JAHTBI010000047">
    <property type="protein sequence ID" value="MBV6288136.1"/>
    <property type="molecule type" value="Genomic_DNA"/>
</dbReference>
<reference evidence="1" key="1">
    <citation type="journal article" date="2022" name="Int. J. Syst. Evol. Microbiol.">
        <title>Pseudomonas aegrilactucae sp. nov. and Pseudomonas morbosilactucae sp. nov., pathogens causing bacterial rot of lettuce in Japan.</title>
        <authorList>
            <person name="Sawada H."/>
            <person name="Fujikawa T."/>
            <person name="Satou M."/>
        </authorList>
    </citation>
    <scope>NUCLEOTIDE SEQUENCE</scope>
    <source>
        <strain evidence="1">MAFF 301350</strain>
    </source>
</reference>
<evidence type="ECO:0000313" key="2">
    <source>
        <dbReference type="Proteomes" id="UP001106592"/>
    </source>
</evidence>
<reference evidence="1" key="2">
    <citation type="journal article" date="2023" name="Plant Pathol.">
        <title>Dismantling and reorganizing Pseudomonas marginalis sensu#lato.</title>
        <authorList>
            <person name="Sawada H."/>
            <person name="Fujikawa T."/>
            <person name="Satou M."/>
        </authorList>
    </citation>
    <scope>NUCLEOTIDE SEQUENCE</scope>
    <source>
        <strain evidence="1">MAFF 301350</strain>
    </source>
</reference>
<comment type="caution">
    <text evidence="1">The sequence shown here is derived from an EMBL/GenBank/DDBJ whole genome shotgun (WGS) entry which is preliminary data.</text>
</comment>
<evidence type="ECO:0000313" key="1">
    <source>
        <dbReference type="EMBL" id="MBV6288136.1"/>
    </source>
</evidence>
<organism evidence="1 2">
    <name type="scientific">Pseudomonas aegrilactucae</name>
    <dbReference type="NCBI Taxonomy" id="2854028"/>
    <lineage>
        <taxon>Bacteria</taxon>
        <taxon>Pseudomonadati</taxon>
        <taxon>Pseudomonadota</taxon>
        <taxon>Gammaproteobacteria</taxon>
        <taxon>Pseudomonadales</taxon>
        <taxon>Pseudomonadaceae</taxon>
        <taxon>Pseudomonas</taxon>
    </lineage>
</organism>
<dbReference type="RefSeq" id="WP_217976149.1">
    <property type="nucleotide sequence ID" value="NZ_JAHTBI010000047.1"/>
</dbReference>
<accession>A0A9Q2XJE8</accession>
<sequence>MSKRNIEMAGSAYFYDVVRQVERAQALDFAEYHVLKDSAEAKLDELMRRLEGLRELKQFREACRDMGHKLQSTCLALRRADLTPEQRCKAREAMEYQVLYLQACLHRSISSFDVY</sequence>
<name>A0A9Q2XJE8_9PSED</name>